<reference evidence="1 2" key="1">
    <citation type="submission" date="2018-08" db="EMBL/GenBank/DDBJ databases">
        <title>Genomic Encyclopedia of Archaeal and Bacterial Type Strains, Phase II (KMG-II): from individual species to whole genera.</title>
        <authorList>
            <person name="Goeker M."/>
        </authorList>
    </citation>
    <scope>NUCLEOTIDE SEQUENCE [LARGE SCALE GENOMIC DNA]</scope>
    <source>
        <strain evidence="1 2">DSM 100880</strain>
    </source>
</reference>
<evidence type="ECO:0000313" key="1">
    <source>
        <dbReference type="EMBL" id="REG99619.1"/>
    </source>
</evidence>
<proteinExistence type="predicted"/>
<name>A0A3E0EQH6_9FLAO</name>
<dbReference type="Proteomes" id="UP000257136">
    <property type="component" value="Unassembled WGS sequence"/>
</dbReference>
<accession>A0A3E0EQH6</accession>
<sequence>MKRILEKCIAPENESGITFVEVMVVGVLVPKVVRNVKKYVINIDKHNKDQQTFKV</sequence>
<dbReference type="AlphaFoldDB" id="A0A3E0EQH6"/>
<comment type="caution">
    <text evidence="1">The sequence shown here is derived from an EMBL/GenBank/DDBJ whole genome shotgun (WGS) entry which is preliminary data.</text>
</comment>
<gene>
    <name evidence="1" type="ORF">C8P67_104244</name>
</gene>
<protein>
    <submittedName>
        <fullName evidence="1">Uncharacterized protein</fullName>
    </submittedName>
</protein>
<evidence type="ECO:0000313" key="2">
    <source>
        <dbReference type="Proteomes" id="UP000257136"/>
    </source>
</evidence>
<dbReference type="EMBL" id="QUNI01000004">
    <property type="protein sequence ID" value="REG99619.1"/>
    <property type="molecule type" value="Genomic_DNA"/>
</dbReference>
<keyword evidence="2" id="KW-1185">Reference proteome</keyword>
<dbReference type="RefSeq" id="WP_170141435.1">
    <property type="nucleotide sequence ID" value="NZ_QUNI01000004.1"/>
</dbReference>
<organism evidence="1 2">
    <name type="scientific">Flavobacterium aquicola</name>
    <dbReference type="NCBI Taxonomy" id="1682742"/>
    <lineage>
        <taxon>Bacteria</taxon>
        <taxon>Pseudomonadati</taxon>
        <taxon>Bacteroidota</taxon>
        <taxon>Flavobacteriia</taxon>
        <taxon>Flavobacteriales</taxon>
        <taxon>Flavobacteriaceae</taxon>
        <taxon>Flavobacterium</taxon>
    </lineage>
</organism>